<sequence>MSKVYCFISDEEYAIAAQNGICKETIRSRINKLGWSKEKALTEKINSLSEWVKLAEKNGIPRASFYMRKNKLGWSLEKSATTPLMKRNEIMNKMHECNRRHKKEHVDLAKRNGIEYRTFVTRVQRLGWDPIRAATEKIKR</sequence>
<keyword evidence="2" id="KW-1185">Reference proteome</keyword>
<proteinExistence type="predicted"/>
<name>A0ABS7KV74_CLOSR</name>
<dbReference type="EMBL" id="JAIKTU010000003">
    <property type="protein sequence ID" value="MBY0754557.1"/>
    <property type="molecule type" value="Genomic_DNA"/>
</dbReference>
<evidence type="ECO:0000313" key="1">
    <source>
        <dbReference type="EMBL" id="MBY0754557.1"/>
    </source>
</evidence>
<accession>A0ABS7KV74</accession>
<dbReference type="RefSeq" id="WP_221859304.1">
    <property type="nucleotide sequence ID" value="NZ_JAIKTU010000003.1"/>
</dbReference>
<gene>
    <name evidence="1" type="ORF">K5V21_03710</name>
</gene>
<organism evidence="1 2">
    <name type="scientific">Clostridium sardiniense</name>
    <name type="common">Clostridium absonum</name>
    <dbReference type="NCBI Taxonomy" id="29369"/>
    <lineage>
        <taxon>Bacteria</taxon>
        <taxon>Bacillati</taxon>
        <taxon>Bacillota</taxon>
        <taxon>Clostridia</taxon>
        <taxon>Eubacteriales</taxon>
        <taxon>Clostridiaceae</taxon>
        <taxon>Clostridium</taxon>
    </lineage>
</organism>
<reference evidence="1 2" key="1">
    <citation type="journal article" date="2021" name="Cell Host Microbe">
        <title>in vivo commensal control of Clostridioides difficile virulence.</title>
        <authorList>
            <person name="Girinathan B.P."/>
            <person name="Dibenedetto N."/>
            <person name="Worley J.N."/>
            <person name="Peltier J."/>
            <person name="Arrieta-Ortiz M.L."/>
            <person name="Rupa Christinal Immanuel S."/>
            <person name="Lavin R."/>
            <person name="Delaney M.L."/>
            <person name="Cummins C."/>
            <person name="Hoffmann M."/>
            <person name="Luo Y."/>
            <person name="Gonzalez-Escalona N."/>
            <person name="Allard M."/>
            <person name="Onderdonk A.B."/>
            <person name="Gerber G.K."/>
            <person name="Sonenshein A.L."/>
            <person name="Baliga N."/>
            <person name="Dupuy B."/>
            <person name="Bry L."/>
        </authorList>
    </citation>
    <scope>NUCLEOTIDE SEQUENCE [LARGE SCALE GENOMIC DNA]</scope>
    <source>
        <strain evidence="1 2">DSM 599</strain>
    </source>
</reference>
<comment type="caution">
    <text evidence="1">The sequence shown here is derived from an EMBL/GenBank/DDBJ whole genome shotgun (WGS) entry which is preliminary data.</text>
</comment>
<protein>
    <submittedName>
        <fullName evidence="1">Uncharacterized protein</fullName>
    </submittedName>
</protein>
<dbReference type="Proteomes" id="UP001299068">
    <property type="component" value="Unassembled WGS sequence"/>
</dbReference>
<evidence type="ECO:0000313" key="2">
    <source>
        <dbReference type="Proteomes" id="UP001299068"/>
    </source>
</evidence>